<evidence type="ECO:0000259" key="3">
    <source>
        <dbReference type="Pfam" id="PF07589"/>
    </source>
</evidence>
<keyword evidence="1" id="KW-0472">Membrane</keyword>
<feature type="chain" id="PRO_5028437275" evidence="2">
    <location>
        <begin position="28"/>
        <end position="235"/>
    </location>
</feature>
<keyword evidence="1" id="KW-1133">Transmembrane helix</keyword>
<dbReference type="Pfam" id="PF07589">
    <property type="entry name" value="PEP-CTERM"/>
    <property type="match status" value="1"/>
</dbReference>
<organism evidence="4">
    <name type="scientific">Leptospirillum ferriphilum</name>
    <dbReference type="NCBI Taxonomy" id="178606"/>
    <lineage>
        <taxon>Bacteria</taxon>
        <taxon>Pseudomonadati</taxon>
        <taxon>Nitrospirota</taxon>
        <taxon>Nitrospiria</taxon>
        <taxon>Nitrospirales</taxon>
        <taxon>Nitrospiraceae</taxon>
        <taxon>Leptospirillum</taxon>
    </lineage>
</organism>
<protein>
    <submittedName>
        <fullName evidence="4">PEP-CTERM sorting domain-containing protein</fullName>
    </submittedName>
</protein>
<evidence type="ECO:0000256" key="2">
    <source>
        <dbReference type="SAM" id="SignalP"/>
    </source>
</evidence>
<accession>A0A7C3R533</accession>
<feature type="domain" description="Ice-binding protein C-terminal" evidence="3">
    <location>
        <begin position="202"/>
        <end position="226"/>
    </location>
</feature>
<comment type="caution">
    <text evidence="4">The sequence shown here is derived from an EMBL/GenBank/DDBJ whole genome shotgun (WGS) entry which is preliminary data.</text>
</comment>
<reference evidence="4" key="1">
    <citation type="journal article" date="2020" name="mSystems">
        <title>Genome- and Community-Level Interaction Insights into Carbon Utilization and Element Cycling Functions of Hydrothermarchaeota in Hydrothermal Sediment.</title>
        <authorList>
            <person name="Zhou Z."/>
            <person name="Liu Y."/>
            <person name="Xu W."/>
            <person name="Pan J."/>
            <person name="Luo Z.H."/>
            <person name="Li M."/>
        </authorList>
    </citation>
    <scope>NUCLEOTIDE SEQUENCE [LARGE SCALE GENOMIC DNA]</scope>
    <source>
        <strain evidence="4">SpSt-902</strain>
    </source>
</reference>
<keyword evidence="1" id="KW-0812">Transmembrane</keyword>
<dbReference type="InterPro" id="IPR013424">
    <property type="entry name" value="Ice-binding_C"/>
</dbReference>
<name>A0A7C3R533_9BACT</name>
<gene>
    <name evidence="4" type="ORF">ENX03_07155</name>
</gene>
<feature type="signal peptide" evidence="2">
    <location>
        <begin position="1"/>
        <end position="27"/>
    </location>
</feature>
<evidence type="ECO:0000256" key="1">
    <source>
        <dbReference type="SAM" id="Phobius"/>
    </source>
</evidence>
<keyword evidence="2" id="KW-0732">Signal</keyword>
<sequence length="235" mass="24668">MNPFRKMVLAGLLSALMIPATMEVAHASYYDTTFQVEAWTGPTGSSPSGVTDNASLSSMPTQSPLATFTYTGPIDFVNDNSAGGSNTYANWFGKYASGITNFKSADTLSQFLATTMSTSNFGVSSYLSLTGYYDGSGAYVSVSHDDGASLYTISGKTITTVLSSPGPTSQITTTGFMSGPNSFDLIYVEANGAPAVLTMSMTPEPSTWLLFATGIAGLLLFANRTRRSESALGQN</sequence>
<dbReference type="EMBL" id="DTMM01000147">
    <property type="protein sequence ID" value="HFT93697.1"/>
    <property type="molecule type" value="Genomic_DNA"/>
</dbReference>
<dbReference type="NCBIfam" id="TIGR02595">
    <property type="entry name" value="PEP_CTERM"/>
    <property type="match status" value="1"/>
</dbReference>
<proteinExistence type="predicted"/>
<dbReference type="AlphaFoldDB" id="A0A7C3R533"/>
<feature type="transmembrane region" description="Helical" evidence="1">
    <location>
        <begin position="205"/>
        <end position="222"/>
    </location>
</feature>
<evidence type="ECO:0000313" key="4">
    <source>
        <dbReference type="EMBL" id="HFT93697.1"/>
    </source>
</evidence>